<protein>
    <submittedName>
        <fullName evidence="1">Uncharacterized protein</fullName>
    </submittedName>
</protein>
<comment type="caution">
    <text evidence="1">The sequence shown here is derived from an EMBL/GenBank/DDBJ whole genome shotgun (WGS) entry which is preliminary data.</text>
</comment>
<organism evidence="1 2">
    <name type="scientific">Eragrostis curvula</name>
    <name type="common">weeping love grass</name>
    <dbReference type="NCBI Taxonomy" id="38414"/>
    <lineage>
        <taxon>Eukaryota</taxon>
        <taxon>Viridiplantae</taxon>
        <taxon>Streptophyta</taxon>
        <taxon>Embryophyta</taxon>
        <taxon>Tracheophyta</taxon>
        <taxon>Spermatophyta</taxon>
        <taxon>Magnoliopsida</taxon>
        <taxon>Liliopsida</taxon>
        <taxon>Poales</taxon>
        <taxon>Poaceae</taxon>
        <taxon>PACMAD clade</taxon>
        <taxon>Chloridoideae</taxon>
        <taxon>Eragrostideae</taxon>
        <taxon>Eragrostidinae</taxon>
        <taxon>Eragrostis</taxon>
    </lineage>
</organism>
<gene>
    <name evidence="1" type="ORF">EJB05_13766</name>
</gene>
<feature type="non-terminal residue" evidence="1">
    <location>
        <position position="1"/>
    </location>
</feature>
<dbReference type="Proteomes" id="UP000324897">
    <property type="component" value="Chromosome 4"/>
</dbReference>
<evidence type="ECO:0000313" key="1">
    <source>
        <dbReference type="EMBL" id="TVU40308.1"/>
    </source>
</evidence>
<reference evidence="1 2" key="1">
    <citation type="journal article" date="2019" name="Sci. Rep.">
        <title>A high-quality genome of Eragrostis curvula grass provides insights into Poaceae evolution and supports new strategies to enhance forage quality.</title>
        <authorList>
            <person name="Carballo J."/>
            <person name="Santos B.A.C.M."/>
            <person name="Zappacosta D."/>
            <person name="Garbus I."/>
            <person name="Selva J.P."/>
            <person name="Gallo C.A."/>
            <person name="Diaz A."/>
            <person name="Albertini E."/>
            <person name="Caccamo M."/>
            <person name="Echenique V."/>
        </authorList>
    </citation>
    <scope>NUCLEOTIDE SEQUENCE [LARGE SCALE GENOMIC DNA]</scope>
    <source>
        <strain evidence="2">cv. Victoria</strain>
        <tissue evidence="1">Leaf</tissue>
    </source>
</reference>
<dbReference type="EMBL" id="RWGY01000007">
    <property type="protein sequence ID" value="TVU40308.1"/>
    <property type="molecule type" value="Genomic_DNA"/>
</dbReference>
<accession>A0A5J9VWJ6</accession>
<name>A0A5J9VWJ6_9POAL</name>
<evidence type="ECO:0000313" key="2">
    <source>
        <dbReference type="Proteomes" id="UP000324897"/>
    </source>
</evidence>
<proteinExistence type="predicted"/>
<keyword evidence="2" id="KW-1185">Reference proteome</keyword>
<sequence length="15" mass="1747">GDMRRSGKMYAKEAF</sequence>